<keyword evidence="3" id="KW-0378">Hydrolase</keyword>
<dbReference type="SUPFAM" id="SSF50156">
    <property type="entry name" value="PDZ domain-like"/>
    <property type="match status" value="1"/>
</dbReference>
<keyword evidence="2" id="KW-0645">Protease</keyword>
<dbReference type="SUPFAM" id="SSF50494">
    <property type="entry name" value="Trypsin-like serine proteases"/>
    <property type="match status" value="2"/>
</dbReference>
<gene>
    <name evidence="5" type="ORF">FA047_12920</name>
</gene>
<dbReference type="EMBL" id="SWBQ01000003">
    <property type="protein sequence ID" value="TKC06218.1"/>
    <property type="molecule type" value="Genomic_DNA"/>
</dbReference>
<evidence type="ECO:0000256" key="3">
    <source>
        <dbReference type="ARBA" id="ARBA00022801"/>
    </source>
</evidence>
<dbReference type="InterPro" id="IPR043504">
    <property type="entry name" value="Peptidase_S1_PA_chymotrypsin"/>
</dbReference>
<dbReference type="InterPro" id="IPR001478">
    <property type="entry name" value="PDZ"/>
</dbReference>
<comment type="similarity">
    <text evidence="1">Belongs to the peptidase S1C family.</text>
</comment>
<dbReference type="OrthoDB" id="728837at2"/>
<dbReference type="Proteomes" id="UP000307244">
    <property type="component" value="Unassembled WGS sequence"/>
</dbReference>
<sequence>MRRLLLILMLLQVCTQGFTQKFDARRLENEVKQTGQKAFASAVLIKPYDTLSKRVLSGMFSGVVVDAEGYILSAAHAVRPDRIYQIYFPDGKTFLAKGLGRIPANDAAVLKIIEKGVWPFAEMGWSGSLKKYEPCISIAYPGSLPQLKPTLRFGYVVDKNAKNGFIQTTCLMEPGDSGGPVFDLQGRVIGLHSQIELGLDGNFEIAVDLYRKYWKALTVAKSYSELPSADSLTADPMAGKLNSISGLENMNDNFSKLEYVMERSSFTVKSQLDGKEITVLGTVFNAEHFADKSVTRDKSFLVSKSSMVGDTPLVVIKADKIISARIIKRDEANDLVLLEINGKIKNGVDLNAKKDSIGFNEIGRFLISPHPDNSGQISVLGNTGVNIKSVPNSGFLGVTTELKDGQIVLTTLQRRSPASLAMLRVGDQLLSVNGKSIQDPEDLVNEIQKFKPQQKVKLQIKRGEEEFIKDITLASRLNVRTHIADQFTDGKSDRRFGFDKVFVHDSKLKPSECGGPVFDMDGIFYGVNIARFSRTSSIAVPTNIVADFVKRSLKTGDAKTQISEL</sequence>
<protein>
    <submittedName>
        <fullName evidence="5">PDZ domain-containing protein</fullName>
    </submittedName>
</protein>
<dbReference type="PANTHER" id="PTHR22939:SF129">
    <property type="entry name" value="SERINE PROTEASE HTRA2, MITOCHONDRIAL"/>
    <property type="match status" value="1"/>
</dbReference>
<comment type="caution">
    <text evidence="5">The sequence shown here is derived from an EMBL/GenBank/DDBJ whole genome shotgun (WGS) entry which is preliminary data.</text>
</comment>
<organism evidence="5 6">
    <name type="scientific">Pedobacter frigoris</name>
    <dbReference type="NCBI Taxonomy" id="2571272"/>
    <lineage>
        <taxon>Bacteria</taxon>
        <taxon>Pseudomonadati</taxon>
        <taxon>Bacteroidota</taxon>
        <taxon>Sphingobacteriia</taxon>
        <taxon>Sphingobacteriales</taxon>
        <taxon>Sphingobacteriaceae</taxon>
        <taxon>Pedobacter</taxon>
    </lineage>
</organism>
<dbReference type="InterPro" id="IPR001940">
    <property type="entry name" value="Peptidase_S1C"/>
</dbReference>
<name>A0A4U1CGD8_9SPHI</name>
<reference evidence="5 6" key="1">
    <citation type="submission" date="2019-04" db="EMBL/GenBank/DDBJ databases">
        <title>Pedobacter sp. RP-3-15 sp. nov., isolated from Arctic soil.</title>
        <authorList>
            <person name="Dahal R.H."/>
            <person name="Kim D.-U."/>
        </authorList>
    </citation>
    <scope>NUCLEOTIDE SEQUENCE [LARGE SCALE GENOMIC DNA]</scope>
    <source>
        <strain evidence="5 6">RP-3-15</strain>
    </source>
</reference>
<dbReference type="GO" id="GO:0004252">
    <property type="term" value="F:serine-type endopeptidase activity"/>
    <property type="evidence" value="ECO:0007669"/>
    <property type="project" value="InterPro"/>
</dbReference>
<dbReference type="PANTHER" id="PTHR22939">
    <property type="entry name" value="SERINE PROTEASE FAMILY S1C HTRA-RELATED"/>
    <property type="match status" value="1"/>
</dbReference>
<feature type="domain" description="PDZ" evidence="4">
    <location>
        <begin position="384"/>
        <end position="439"/>
    </location>
</feature>
<evidence type="ECO:0000256" key="1">
    <source>
        <dbReference type="ARBA" id="ARBA00010541"/>
    </source>
</evidence>
<evidence type="ECO:0000313" key="6">
    <source>
        <dbReference type="Proteomes" id="UP000307244"/>
    </source>
</evidence>
<dbReference type="Pfam" id="PF13180">
    <property type="entry name" value="PDZ_2"/>
    <property type="match status" value="1"/>
</dbReference>
<dbReference type="GO" id="GO:0006508">
    <property type="term" value="P:proteolysis"/>
    <property type="evidence" value="ECO:0007669"/>
    <property type="project" value="UniProtKB-KW"/>
</dbReference>
<dbReference type="PRINTS" id="PR00834">
    <property type="entry name" value="PROTEASES2C"/>
</dbReference>
<keyword evidence="6" id="KW-1185">Reference proteome</keyword>
<accession>A0A4U1CGD8</accession>
<dbReference type="Gene3D" id="2.30.42.10">
    <property type="match status" value="1"/>
</dbReference>
<dbReference type="InterPro" id="IPR036034">
    <property type="entry name" value="PDZ_sf"/>
</dbReference>
<dbReference type="Gene3D" id="2.40.10.120">
    <property type="match status" value="1"/>
</dbReference>
<dbReference type="Pfam" id="PF13365">
    <property type="entry name" value="Trypsin_2"/>
    <property type="match status" value="1"/>
</dbReference>
<dbReference type="AlphaFoldDB" id="A0A4U1CGD8"/>
<evidence type="ECO:0000259" key="4">
    <source>
        <dbReference type="PROSITE" id="PS50106"/>
    </source>
</evidence>
<dbReference type="RefSeq" id="WP_136836477.1">
    <property type="nucleotide sequence ID" value="NZ_SWBQ01000003.1"/>
</dbReference>
<proteinExistence type="inferred from homology"/>
<dbReference type="Gene3D" id="2.40.10.10">
    <property type="entry name" value="Trypsin-like serine proteases"/>
    <property type="match status" value="1"/>
</dbReference>
<dbReference type="SMART" id="SM00228">
    <property type="entry name" value="PDZ"/>
    <property type="match status" value="1"/>
</dbReference>
<dbReference type="PROSITE" id="PS50106">
    <property type="entry name" value="PDZ"/>
    <property type="match status" value="1"/>
</dbReference>
<dbReference type="InterPro" id="IPR009003">
    <property type="entry name" value="Peptidase_S1_PA"/>
</dbReference>
<evidence type="ECO:0000256" key="2">
    <source>
        <dbReference type="ARBA" id="ARBA00022670"/>
    </source>
</evidence>
<evidence type="ECO:0000313" key="5">
    <source>
        <dbReference type="EMBL" id="TKC06218.1"/>
    </source>
</evidence>